<feature type="compositionally biased region" description="Polar residues" evidence="2">
    <location>
        <begin position="9"/>
        <end position="28"/>
    </location>
</feature>
<feature type="region of interest" description="Disordered" evidence="2">
    <location>
        <begin position="1"/>
        <end position="28"/>
    </location>
</feature>
<evidence type="ECO:0000256" key="1">
    <source>
        <dbReference type="SAM" id="Coils"/>
    </source>
</evidence>
<evidence type="ECO:0000313" key="3">
    <source>
        <dbReference type="EMBL" id="KAK1376289.1"/>
    </source>
</evidence>
<reference evidence="3" key="1">
    <citation type="submission" date="2023-02" db="EMBL/GenBank/DDBJ databases">
        <title>Genome of toxic invasive species Heracleum sosnowskyi carries increased number of genes despite the absence of recent whole-genome duplications.</title>
        <authorList>
            <person name="Schelkunov M."/>
            <person name="Shtratnikova V."/>
            <person name="Makarenko M."/>
            <person name="Klepikova A."/>
            <person name="Omelchenko D."/>
            <person name="Novikova G."/>
            <person name="Obukhova E."/>
            <person name="Bogdanov V."/>
            <person name="Penin A."/>
            <person name="Logacheva M."/>
        </authorList>
    </citation>
    <scope>NUCLEOTIDE SEQUENCE</scope>
    <source>
        <strain evidence="3">Hsosn_3</strain>
        <tissue evidence="3">Leaf</tissue>
    </source>
</reference>
<organism evidence="3 4">
    <name type="scientific">Heracleum sosnowskyi</name>
    <dbReference type="NCBI Taxonomy" id="360622"/>
    <lineage>
        <taxon>Eukaryota</taxon>
        <taxon>Viridiplantae</taxon>
        <taxon>Streptophyta</taxon>
        <taxon>Embryophyta</taxon>
        <taxon>Tracheophyta</taxon>
        <taxon>Spermatophyta</taxon>
        <taxon>Magnoliopsida</taxon>
        <taxon>eudicotyledons</taxon>
        <taxon>Gunneridae</taxon>
        <taxon>Pentapetalae</taxon>
        <taxon>asterids</taxon>
        <taxon>campanulids</taxon>
        <taxon>Apiales</taxon>
        <taxon>Apiaceae</taxon>
        <taxon>Apioideae</taxon>
        <taxon>apioid superclade</taxon>
        <taxon>Tordylieae</taxon>
        <taxon>Tordyliinae</taxon>
        <taxon>Heracleum</taxon>
    </lineage>
</organism>
<feature type="region of interest" description="Disordered" evidence="2">
    <location>
        <begin position="151"/>
        <end position="179"/>
    </location>
</feature>
<proteinExistence type="predicted"/>
<dbReference type="EMBL" id="JAUIZM010000007">
    <property type="protein sequence ID" value="KAK1376289.1"/>
    <property type="molecule type" value="Genomic_DNA"/>
</dbReference>
<comment type="caution">
    <text evidence="3">The sequence shown here is derived from an EMBL/GenBank/DDBJ whole genome shotgun (WGS) entry which is preliminary data.</text>
</comment>
<sequence length="179" mass="20190">MNKEKQKSQLHFPSLTSDPLTSVASNDQTELNTTVDAIASASQREAKAQEIAVSLSKEKDELRMKLMMLIEDNIKLIELYEHAVAENINKVNPRASEEEKNENQSSHLIGFAKENVLQSKQELEDLEHQLAQMHEENGKLLGLYEKAMQEREESGRMLNSSELTPVNQREDIAIASKSA</sequence>
<feature type="compositionally biased region" description="Polar residues" evidence="2">
    <location>
        <begin position="157"/>
        <end position="167"/>
    </location>
</feature>
<keyword evidence="4" id="KW-1185">Reference proteome</keyword>
<feature type="coiled-coil region" evidence="1">
    <location>
        <begin position="109"/>
        <end position="143"/>
    </location>
</feature>
<evidence type="ECO:0000313" key="4">
    <source>
        <dbReference type="Proteomes" id="UP001237642"/>
    </source>
</evidence>
<name>A0AAD8I0L9_9APIA</name>
<dbReference type="AlphaFoldDB" id="A0AAD8I0L9"/>
<reference evidence="3" key="2">
    <citation type="submission" date="2023-05" db="EMBL/GenBank/DDBJ databases">
        <authorList>
            <person name="Schelkunov M.I."/>
        </authorList>
    </citation>
    <scope>NUCLEOTIDE SEQUENCE</scope>
    <source>
        <strain evidence="3">Hsosn_3</strain>
        <tissue evidence="3">Leaf</tissue>
    </source>
</reference>
<gene>
    <name evidence="3" type="ORF">POM88_032482</name>
</gene>
<accession>A0AAD8I0L9</accession>
<protein>
    <submittedName>
        <fullName evidence="3">Uncharacterized protein</fullName>
    </submittedName>
</protein>
<dbReference type="Proteomes" id="UP001237642">
    <property type="component" value="Unassembled WGS sequence"/>
</dbReference>
<keyword evidence="1" id="KW-0175">Coiled coil</keyword>
<evidence type="ECO:0000256" key="2">
    <source>
        <dbReference type="SAM" id="MobiDB-lite"/>
    </source>
</evidence>